<accession>A0A8J6H529</accession>
<dbReference type="EMBL" id="JABDTM020030554">
    <property type="protein sequence ID" value="KAH0807392.1"/>
    <property type="molecule type" value="Genomic_DNA"/>
</dbReference>
<keyword evidence="3" id="KW-1185">Reference proteome</keyword>
<name>A0A8J6H529_TENMO</name>
<proteinExistence type="predicted"/>
<dbReference type="Proteomes" id="UP000719412">
    <property type="component" value="Unassembled WGS sequence"/>
</dbReference>
<protein>
    <submittedName>
        <fullName evidence="2">Uncharacterized protein</fullName>
    </submittedName>
</protein>
<sequence length="311" mass="35596">MLKTLFKKSTDDEGLGKEEFVNTINEAFNHSNYVPQSIALFDEINKMNPIKVTWWEFLDFLLKNLMPTSLKTLSLHLGNIIAVPQTRTFKLWDLKEQKCIQSFTVNFPSFTIFGKAIEWGIESIYPGPKRSPSGHGELDVWERSPMLVACCNHIALIKIVDQNDEIEICQEMQVLPPPPLQNSVLVPKLWKTSDNVEDFREDVEEQIDSTILERRLKELSFILEKDLFADGNGMQEHVARGAPYLALELHEVDNLCLTPNLPVPNKKRIKNIVGNIEKVLQDASCRDLIFSEPSSSRSPRSSRSSFVEFEY</sequence>
<reference evidence="2" key="2">
    <citation type="submission" date="2021-08" db="EMBL/GenBank/DDBJ databases">
        <authorList>
            <person name="Eriksson T."/>
        </authorList>
    </citation>
    <scope>NUCLEOTIDE SEQUENCE</scope>
    <source>
        <strain evidence="2">Stoneville</strain>
        <tissue evidence="2">Whole head</tissue>
    </source>
</reference>
<evidence type="ECO:0000313" key="3">
    <source>
        <dbReference type="Proteomes" id="UP000719412"/>
    </source>
</evidence>
<feature type="region of interest" description="Disordered" evidence="1">
    <location>
        <begin position="292"/>
        <end position="311"/>
    </location>
</feature>
<comment type="caution">
    <text evidence="2">The sequence shown here is derived from an EMBL/GenBank/DDBJ whole genome shotgun (WGS) entry which is preliminary data.</text>
</comment>
<gene>
    <name evidence="2" type="ORF">GEV33_015399</name>
</gene>
<evidence type="ECO:0000313" key="2">
    <source>
        <dbReference type="EMBL" id="KAH0807392.1"/>
    </source>
</evidence>
<evidence type="ECO:0000256" key="1">
    <source>
        <dbReference type="SAM" id="MobiDB-lite"/>
    </source>
</evidence>
<dbReference type="AlphaFoldDB" id="A0A8J6H529"/>
<reference evidence="2" key="1">
    <citation type="journal article" date="2020" name="J Insects Food Feed">
        <title>The yellow mealworm (Tenebrio molitor) genome: a resource for the emerging insects as food and feed industry.</title>
        <authorList>
            <person name="Eriksson T."/>
            <person name="Andere A."/>
            <person name="Kelstrup H."/>
            <person name="Emery V."/>
            <person name="Picard C."/>
        </authorList>
    </citation>
    <scope>NUCLEOTIDE SEQUENCE</scope>
    <source>
        <strain evidence="2">Stoneville</strain>
        <tissue evidence="2">Whole head</tissue>
    </source>
</reference>
<organism evidence="2 3">
    <name type="scientific">Tenebrio molitor</name>
    <name type="common">Yellow mealworm beetle</name>
    <dbReference type="NCBI Taxonomy" id="7067"/>
    <lineage>
        <taxon>Eukaryota</taxon>
        <taxon>Metazoa</taxon>
        <taxon>Ecdysozoa</taxon>
        <taxon>Arthropoda</taxon>
        <taxon>Hexapoda</taxon>
        <taxon>Insecta</taxon>
        <taxon>Pterygota</taxon>
        <taxon>Neoptera</taxon>
        <taxon>Endopterygota</taxon>
        <taxon>Coleoptera</taxon>
        <taxon>Polyphaga</taxon>
        <taxon>Cucujiformia</taxon>
        <taxon>Tenebrionidae</taxon>
        <taxon>Tenebrio</taxon>
    </lineage>
</organism>